<evidence type="ECO:0000313" key="1">
    <source>
        <dbReference type="EMBL" id="KAJ9066933.1"/>
    </source>
</evidence>
<dbReference type="EMBL" id="QTSX02004273">
    <property type="protein sequence ID" value="KAJ9066933.1"/>
    <property type="molecule type" value="Genomic_DNA"/>
</dbReference>
<organism evidence="1 2">
    <name type="scientific">Entomophthora muscae</name>
    <dbReference type="NCBI Taxonomy" id="34485"/>
    <lineage>
        <taxon>Eukaryota</taxon>
        <taxon>Fungi</taxon>
        <taxon>Fungi incertae sedis</taxon>
        <taxon>Zoopagomycota</taxon>
        <taxon>Entomophthoromycotina</taxon>
        <taxon>Entomophthoromycetes</taxon>
        <taxon>Entomophthorales</taxon>
        <taxon>Entomophthoraceae</taxon>
        <taxon>Entomophthora</taxon>
    </lineage>
</organism>
<name>A0ACC2SX63_9FUNG</name>
<dbReference type="Proteomes" id="UP001165960">
    <property type="component" value="Unassembled WGS sequence"/>
</dbReference>
<keyword evidence="2" id="KW-1185">Reference proteome</keyword>
<proteinExistence type="predicted"/>
<protein>
    <submittedName>
        <fullName evidence="1">Uncharacterized protein</fullName>
    </submittedName>
</protein>
<sequence>MISIVSIECGRVKGEVDLEYYTIDDFYKKQVPSLDFLLAAPAGQAFLGAVRIVNFPLLKTWAQGRDSNPGPDLL</sequence>
<gene>
    <name evidence="1" type="ORF">DSO57_1005009</name>
</gene>
<reference evidence="1" key="1">
    <citation type="submission" date="2022-04" db="EMBL/GenBank/DDBJ databases">
        <title>Genome of the entomopathogenic fungus Entomophthora muscae.</title>
        <authorList>
            <person name="Elya C."/>
            <person name="Lovett B.R."/>
            <person name="Lee E."/>
            <person name="Macias A.M."/>
            <person name="Hajek A.E."/>
            <person name="De Bivort B.L."/>
            <person name="Kasson M.T."/>
            <person name="De Fine Licht H.H."/>
            <person name="Stajich J.E."/>
        </authorList>
    </citation>
    <scope>NUCLEOTIDE SEQUENCE</scope>
    <source>
        <strain evidence="1">Berkeley</strain>
    </source>
</reference>
<evidence type="ECO:0000313" key="2">
    <source>
        <dbReference type="Proteomes" id="UP001165960"/>
    </source>
</evidence>
<comment type="caution">
    <text evidence="1">The sequence shown here is derived from an EMBL/GenBank/DDBJ whole genome shotgun (WGS) entry which is preliminary data.</text>
</comment>
<accession>A0ACC2SX63</accession>